<dbReference type="PANTHER" id="PTHR45806">
    <property type="entry name" value="SYNAPTOBREVIN HOMOLOG YKT6"/>
    <property type="match status" value="1"/>
</dbReference>
<comment type="caution">
    <text evidence="3">The sequence shown here is derived from an EMBL/GenBank/DDBJ whole genome shotgun (WGS) entry which is preliminary data.</text>
</comment>
<gene>
    <name evidence="5" type="ORF">HINF_LOCUS28757</name>
    <name evidence="3" type="ORF">HINF_LOCUS56617</name>
    <name evidence="6" type="ORF">HINF_LOCUS58797</name>
    <name evidence="4" type="ORF">HINF_LOCUS60764</name>
</gene>
<proteinExistence type="predicted"/>
<evidence type="ECO:0000256" key="1">
    <source>
        <dbReference type="PROSITE-ProRule" id="PRU00290"/>
    </source>
</evidence>
<dbReference type="AlphaFoldDB" id="A0AA86R9T6"/>
<evidence type="ECO:0000313" key="3">
    <source>
        <dbReference type="EMBL" id="CAI9968972.1"/>
    </source>
</evidence>
<sequence>MSNVLAVALLRQTVKKNQPSAVFLGLSQDLSKLNSLVRSKAGEFVRFACRQTASVLEDKPVHGKFDQNMDFIVHGLKCGKLCMVVISNQAYPIQTANRLMKKQIQDVMGRLPTGWAGLEVDSNNVDLKLELAEYKTDSGSQLNQLQVELDETKQLVFDNIQGMMQRNRKLDEIVADSEDLSAMAKEFANDTKKLARCRCFGM</sequence>
<feature type="domain" description="V-SNARE coiled-coil homology" evidence="2">
    <location>
        <begin position="141"/>
        <end position="201"/>
    </location>
</feature>
<evidence type="ECO:0000259" key="2">
    <source>
        <dbReference type="PROSITE" id="PS50892"/>
    </source>
</evidence>
<dbReference type="EMBL" id="CAXDID020000333">
    <property type="protein sequence ID" value="CAL6078222.1"/>
    <property type="molecule type" value="Genomic_DNA"/>
</dbReference>
<evidence type="ECO:0000313" key="7">
    <source>
        <dbReference type="Proteomes" id="UP001642409"/>
    </source>
</evidence>
<organism evidence="3">
    <name type="scientific">Hexamita inflata</name>
    <dbReference type="NCBI Taxonomy" id="28002"/>
    <lineage>
        <taxon>Eukaryota</taxon>
        <taxon>Metamonada</taxon>
        <taxon>Diplomonadida</taxon>
        <taxon>Hexamitidae</taxon>
        <taxon>Hexamitinae</taxon>
        <taxon>Hexamita</taxon>
    </lineage>
</organism>
<dbReference type="EMBL" id="CATOUU010001118">
    <property type="protein sequence ID" value="CAI9973119.1"/>
    <property type="molecule type" value="Genomic_DNA"/>
</dbReference>
<name>A0AA86R9T6_9EUKA</name>
<evidence type="ECO:0000313" key="4">
    <source>
        <dbReference type="EMBL" id="CAI9973119.1"/>
    </source>
</evidence>
<dbReference type="PROSITE" id="PS50892">
    <property type="entry name" value="V_SNARE"/>
    <property type="match status" value="1"/>
</dbReference>
<dbReference type="Gene3D" id="1.20.5.110">
    <property type="match status" value="1"/>
</dbReference>
<dbReference type="InterPro" id="IPR042855">
    <property type="entry name" value="V_SNARE_CC"/>
</dbReference>
<reference evidence="5 7" key="2">
    <citation type="submission" date="2024-07" db="EMBL/GenBank/DDBJ databases">
        <authorList>
            <person name="Akdeniz Z."/>
        </authorList>
    </citation>
    <scope>NUCLEOTIDE SEQUENCE [LARGE SCALE GENOMIC DNA]</scope>
</reference>
<reference evidence="3" key="1">
    <citation type="submission" date="2023-06" db="EMBL/GenBank/DDBJ databases">
        <authorList>
            <person name="Kurt Z."/>
        </authorList>
    </citation>
    <scope>NUCLEOTIDE SEQUENCE</scope>
</reference>
<dbReference type="SUPFAM" id="SSF58038">
    <property type="entry name" value="SNARE fusion complex"/>
    <property type="match status" value="1"/>
</dbReference>
<dbReference type="Proteomes" id="UP001642409">
    <property type="component" value="Unassembled WGS sequence"/>
</dbReference>
<dbReference type="PANTHER" id="PTHR45806:SF1">
    <property type="entry name" value="SYNAPTOBREVIN HOMOLOG YKT6"/>
    <property type="match status" value="1"/>
</dbReference>
<dbReference type="GO" id="GO:0005484">
    <property type="term" value="F:SNAP receptor activity"/>
    <property type="evidence" value="ECO:0007669"/>
    <property type="project" value="TreeGrafter"/>
</dbReference>
<dbReference type="GO" id="GO:0006888">
    <property type="term" value="P:endoplasmic reticulum to Golgi vesicle-mediated transport"/>
    <property type="evidence" value="ECO:0007669"/>
    <property type="project" value="TreeGrafter"/>
</dbReference>
<protein>
    <submittedName>
        <fullName evidence="3">Synaptobrevin</fullName>
    </submittedName>
</protein>
<accession>A0AA86R9T6</accession>
<dbReference type="GO" id="GO:0005794">
    <property type="term" value="C:Golgi apparatus"/>
    <property type="evidence" value="ECO:0007669"/>
    <property type="project" value="TreeGrafter"/>
</dbReference>
<dbReference type="EMBL" id="CATOUU010001052">
    <property type="protein sequence ID" value="CAI9968972.1"/>
    <property type="molecule type" value="Genomic_DNA"/>
</dbReference>
<dbReference type="EMBL" id="CAXDID020000091">
    <property type="protein sequence ID" value="CAL6022659.1"/>
    <property type="molecule type" value="Genomic_DNA"/>
</dbReference>
<dbReference type="SUPFAM" id="SSF64356">
    <property type="entry name" value="SNARE-like"/>
    <property type="match status" value="1"/>
</dbReference>
<evidence type="ECO:0000313" key="5">
    <source>
        <dbReference type="EMBL" id="CAL6022659.1"/>
    </source>
</evidence>
<dbReference type="InterPro" id="IPR011012">
    <property type="entry name" value="Longin-like_dom_sf"/>
</dbReference>
<evidence type="ECO:0000313" key="6">
    <source>
        <dbReference type="EMBL" id="CAL6078222.1"/>
    </source>
</evidence>
<keyword evidence="1" id="KW-0175">Coiled coil</keyword>
<keyword evidence="7" id="KW-1185">Reference proteome</keyword>
<dbReference type="Pfam" id="PF00957">
    <property type="entry name" value="Synaptobrevin"/>
    <property type="match status" value="1"/>
</dbReference>